<feature type="region of interest" description="Disordered" evidence="1">
    <location>
        <begin position="69"/>
        <end position="98"/>
    </location>
</feature>
<evidence type="ECO:0000313" key="2">
    <source>
        <dbReference type="EMBL" id="PID59337.1"/>
    </source>
</evidence>
<dbReference type="Proteomes" id="UP000229740">
    <property type="component" value="Unassembled WGS sequence"/>
</dbReference>
<reference evidence="2 3" key="1">
    <citation type="submission" date="2017-10" db="EMBL/GenBank/DDBJ databases">
        <title>Novel microbial diversity and functional potential in the marine mammal oral microbiome.</title>
        <authorList>
            <person name="Dudek N.K."/>
            <person name="Sun C.L."/>
            <person name="Burstein D."/>
            <person name="Kantor R.S."/>
            <person name="Aliaga Goltsman D.S."/>
            <person name="Bik E.M."/>
            <person name="Thomas B.C."/>
            <person name="Banfield J.F."/>
            <person name="Relman D.A."/>
        </authorList>
    </citation>
    <scope>NUCLEOTIDE SEQUENCE [LARGE SCALE GENOMIC DNA]</scope>
    <source>
        <strain evidence="2">DOLZORAL124_49_17</strain>
    </source>
</reference>
<comment type="caution">
    <text evidence="2">The sequence shown here is derived from an EMBL/GenBank/DDBJ whole genome shotgun (WGS) entry which is preliminary data.</text>
</comment>
<name>A0A2G6EBI1_9BACT</name>
<gene>
    <name evidence="2" type="ORF">CSB45_00960</name>
</gene>
<accession>A0A2G6EBI1</accession>
<evidence type="ECO:0000256" key="1">
    <source>
        <dbReference type="SAM" id="MobiDB-lite"/>
    </source>
</evidence>
<proteinExistence type="predicted"/>
<dbReference type="AlphaFoldDB" id="A0A2G6EBI1"/>
<evidence type="ECO:0000313" key="3">
    <source>
        <dbReference type="Proteomes" id="UP000229740"/>
    </source>
</evidence>
<organism evidence="2 3">
    <name type="scientific">candidate division KSB3 bacterium</name>
    <dbReference type="NCBI Taxonomy" id="2044937"/>
    <lineage>
        <taxon>Bacteria</taxon>
        <taxon>candidate division KSB3</taxon>
    </lineage>
</organism>
<sequence>MLQEIADLAALGYVKKTGCPDRDCSPAIWAKAMEEMVGKRDFLSLPMPNHNYLKKVAWDLADQADLAREKTPVKRQPQRSMASNDPLQAAKDRWDREHAGQPVIIPGIGKIEDIVKGVK</sequence>
<protein>
    <submittedName>
        <fullName evidence="2">Uncharacterized protein</fullName>
    </submittedName>
</protein>
<dbReference type="EMBL" id="PDPS01000018">
    <property type="protein sequence ID" value="PID59337.1"/>
    <property type="molecule type" value="Genomic_DNA"/>
</dbReference>